<keyword evidence="4" id="KW-1185">Reference proteome</keyword>
<keyword evidence="1" id="KW-0472">Membrane</keyword>
<proteinExistence type="predicted"/>
<accession>A0AAD1UHT2</accession>
<keyword evidence="1" id="KW-1133">Transmembrane helix</keyword>
<reference evidence="3" key="1">
    <citation type="submission" date="2023-07" db="EMBL/GenBank/DDBJ databases">
        <authorList>
            <consortium name="AG Swart"/>
            <person name="Singh M."/>
            <person name="Singh A."/>
            <person name="Seah K."/>
            <person name="Emmerich C."/>
        </authorList>
    </citation>
    <scope>NUCLEOTIDE SEQUENCE</scope>
    <source>
        <strain evidence="3">DP1</strain>
    </source>
</reference>
<feature type="signal peptide" evidence="2">
    <location>
        <begin position="1"/>
        <end position="20"/>
    </location>
</feature>
<evidence type="ECO:0000256" key="2">
    <source>
        <dbReference type="SAM" id="SignalP"/>
    </source>
</evidence>
<comment type="caution">
    <text evidence="3">The sequence shown here is derived from an EMBL/GenBank/DDBJ whole genome shotgun (WGS) entry which is preliminary data.</text>
</comment>
<dbReference type="AlphaFoldDB" id="A0AAD1UHT2"/>
<evidence type="ECO:0000256" key="1">
    <source>
        <dbReference type="SAM" id="Phobius"/>
    </source>
</evidence>
<keyword evidence="1" id="KW-0812">Transmembrane</keyword>
<name>A0AAD1UHT2_EUPCR</name>
<protein>
    <submittedName>
        <fullName evidence="3">Uncharacterized protein</fullName>
    </submittedName>
</protein>
<gene>
    <name evidence="3" type="ORF">ECRASSUSDP1_LOCUS10223</name>
</gene>
<dbReference type="PROSITE" id="PS51257">
    <property type="entry name" value="PROKAR_LIPOPROTEIN"/>
    <property type="match status" value="1"/>
</dbReference>
<dbReference type="Proteomes" id="UP001295684">
    <property type="component" value="Unassembled WGS sequence"/>
</dbReference>
<sequence>MATIWIKYLIITLVVAIAACKQGHMAYFRASPTLNLYSLVEKYERNNKLAMPLIQAMKLISENFLDYNINVTNIVNLLNIILDLILKIFNCDYLSCITPEIIIMRVFYWFRNLSREVITEMFYAYKELFALYLKKELCIITKIIEDKGIETFTQSSDCIRMRIGQYYMQTFVGGNTSECSEFDQIIQSFSEQQVDETRNFFYLGFLILAIIFLCFLNKLIFKRIIQEYGTYKGLKSFAKKNSSSSSARYNSNDSSSGVQFSLQLSGLFDSDPTIYYPDK</sequence>
<feature type="transmembrane region" description="Helical" evidence="1">
    <location>
        <begin position="200"/>
        <end position="221"/>
    </location>
</feature>
<evidence type="ECO:0000313" key="3">
    <source>
        <dbReference type="EMBL" id="CAI2368927.1"/>
    </source>
</evidence>
<organism evidence="3 4">
    <name type="scientific">Euplotes crassus</name>
    <dbReference type="NCBI Taxonomy" id="5936"/>
    <lineage>
        <taxon>Eukaryota</taxon>
        <taxon>Sar</taxon>
        <taxon>Alveolata</taxon>
        <taxon>Ciliophora</taxon>
        <taxon>Intramacronucleata</taxon>
        <taxon>Spirotrichea</taxon>
        <taxon>Hypotrichia</taxon>
        <taxon>Euplotida</taxon>
        <taxon>Euplotidae</taxon>
        <taxon>Moneuplotes</taxon>
    </lineage>
</organism>
<keyword evidence="2" id="KW-0732">Signal</keyword>
<dbReference type="EMBL" id="CAMPGE010010073">
    <property type="protein sequence ID" value="CAI2368927.1"/>
    <property type="molecule type" value="Genomic_DNA"/>
</dbReference>
<feature type="chain" id="PRO_5042022871" evidence="2">
    <location>
        <begin position="21"/>
        <end position="279"/>
    </location>
</feature>
<evidence type="ECO:0000313" key="4">
    <source>
        <dbReference type="Proteomes" id="UP001295684"/>
    </source>
</evidence>